<keyword evidence="3" id="KW-1185">Reference proteome</keyword>
<reference evidence="2 3" key="1">
    <citation type="submission" date="2019-11" db="EMBL/GenBank/DDBJ databases">
        <title>Draft Whole-Genome sequence of the marine photosynthetic bacterium Rhodovulum strictum DSM 11289.</title>
        <authorList>
            <person name="Kyndt J.A."/>
            <person name="Meyer T.E."/>
        </authorList>
    </citation>
    <scope>NUCLEOTIDE SEQUENCE [LARGE SCALE GENOMIC DNA]</scope>
    <source>
        <strain evidence="2 3">DSM 11289</strain>
    </source>
</reference>
<sequence length="82" mass="8939">MRPGIARQRGTRPARWSANRDPSSPAERLTGDPGAILLREVLENSGIAGWITDRLTDPQRPQDVTHDLASLLRTAILLASQG</sequence>
<evidence type="ECO:0008006" key="4">
    <source>
        <dbReference type="Google" id="ProtNLM"/>
    </source>
</evidence>
<comment type="caution">
    <text evidence="2">The sequence shown here is derived from an EMBL/GenBank/DDBJ whole genome shotgun (WGS) entry which is preliminary data.</text>
</comment>
<protein>
    <recommendedName>
        <fullName evidence="4">Transposase DDE domain-containing protein</fullName>
    </recommendedName>
</protein>
<accession>A0A844BPM6</accession>
<feature type="region of interest" description="Disordered" evidence="1">
    <location>
        <begin position="1"/>
        <end position="32"/>
    </location>
</feature>
<evidence type="ECO:0000313" key="2">
    <source>
        <dbReference type="EMBL" id="MRH22893.1"/>
    </source>
</evidence>
<dbReference type="AlphaFoldDB" id="A0A844BPM6"/>
<dbReference type="Proteomes" id="UP000466730">
    <property type="component" value="Unassembled WGS sequence"/>
</dbReference>
<evidence type="ECO:0000256" key="1">
    <source>
        <dbReference type="SAM" id="MobiDB-lite"/>
    </source>
</evidence>
<proteinExistence type="predicted"/>
<organism evidence="2 3">
    <name type="scientific">Rhodovulum strictum</name>
    <dbReference type="NCBI Taxonomy" id="58314"/>
    <lineage>
        <taxon>Bacteria</taxon>
        <taxon>Pseudomonadati</taxon>
        <taxon>Pseudomonadota</taxon>
        <taxon>Alphaproteobacteria</taxon>
        <taxon>Rhodobacterales</taxon>
        <taxon>Paracoccaceae</taxon>
        <taxon>Rhodovulum</taxon>
    </lineage>
</organism>
<dbReference type="EMBL" id="WJPO01000050">
    <property type="protein sequence ID" value="MRH22893.1"/>
    <property type="molecule type" value="Genomic_DNA"/>
</dbReference>
<evidence type="ECO:0000313" key="3">
    <source>
        <dbReference type="Proteomes" id="UP000466730"/>
    </source>
</evidence>
<dbReference type="OrthoDB" id="7874627at2"/>
<name>A0A844BPM6_9RHOB</name>
<gene>
    <name evidence="2" type="ORF">GH815_18160</name>
</gene>